<dbReference type="EMBL" id="GEBQ01006996">
    <property type="protein sequence ID" value="JAT32981.1"/>
    <property type="molecule type" value="Transcribed_RNA"/>
</dbReference>
<organism evidence="2">
    <name type="scientific">Graphocephala atropunctata</name>
    <dbReference type="NCBI Taxonomy" id="36148"/>
    <lineage>
        <taxon>Eukaryota</taxon>
        <taxon>Metazoa</taxon>
        <taxon>Ecdysozoa</taxon>
        <taxon>Arthropoda</taxon>
        <taxon>Hexapoda</taxon>
        <taxon>Insecta</taxon>
        <taxon>Pterygota</taxon>
        <taxon>Neoptera</taxon>
        <taxon>Paraneoptera</taxon>
        <taxon>Hemiptera</taxon>
        <taxon>Auchenorrhyncha</taxon>
        <taxon>Membracoidea</taxon>
        <taxon>Cicadellidae</taxon>
        <taxon>Cicadellinae</taxon>
        <taxon>Cicadellini</taxon>
        <taxon>Graphocephala</taxon>
    </lineage>
</organism>
<feature type="region of interest" description="Disordered" evidence="1">
    <location>
        <begin position="1"/>
        <end position="23"/>
    </location>
</feature>
<evidence type="ECO:0000256" key="1">
    <source>
        <dbReference type="SAM" id="MobiDB-lite"/>
    </source>
</evidence>
<name>A0A1B6MAN0_9HEMI</name>
<evidence type="ECO:0000313" key="2">
    <source>
        <dbReference type="EMBL" id="JAT32981.1"/>
    </source>
</evidence>
<gene>
    <name evidence="2" type="ORF">g.54158</name>
</gene>
<feature type="non-terminal residue" evidence="2">
    <location>
        <position position="1"/>
    </location>
</feature>
<protein>
    <submittedName>
        <fullName evidence="2">Uncharacterized protein</fullName>
    </submittedName>
</protein>
<reference evidence="2" key="1">
    <citation type="submission" date="2015-11" db="EMBL/GenBank/DDBJ databases">
        <title>De novo transcriptome assembly of four potential Pierce s Disease insect vectors from Arizona vineyards.</title>
        <authorList>
            <person name="Tassone E.E."/>
        </authorList>
    </citation>
    <scope>NUCLEOTIDE SEQUENCE</scope>
</reference>
<proteinExistence type="predicted"/>
<sequence length="108" mass="13221">EVFMAAQEAVSAHRDSQGMQRSRQTREEFLLKKRQAEKLRQLKIKNDPVLLEKEKKKHKEKYRKRREKQQVKLMWEMDDDELLAKRKQWRANSSAYRQRRNAKLNILN</sequence>
<accession>A0A1B6MAN0</accession>
<dbReference type="AlphaFoldDB" id="A0A1B6MAN0"/>